<feature type="region of interest" description="Disordered" evidence="7">
    <location>
        <begin position="1"/>
        <end position="56"/>
    </location>
</feature>
<dbReference type="PROSITE" id="PS51462">
    <property type="entry name" value="NUDIX"/>
    <property type="match status" value="1"/>
</dbReference>
<protein>
    <submittedName>
        <fullName evidence="9">8-oxo-dGTP pyrophosphatase MutT (NUDIX family)</fullName>
    </submittedName>
</protein>
<evidence type="ECO:0000256" key="1">
    <source>
        <dbReference type="ARBA" id="ARBA00001936"/>
    </source>
</evidence>
<dbReference type="GO" id="GO:0046872">
    <property type="term" value="F:metal ion binding"/>
    <property type="evidence" value="ECO:0007669"/>
    <property type="project" value="UniProtKB-KW"/>
</dbReference>
<dbReference type="EMBL" id="JACHWT010000006">
    <property type="protein sequence ID" value="MBB3116349.1"/>
    <property type="molecule type" value="Genomic_DNA"/>
</dbReference>
<keyword evidence="6" id="KW-0464">Manganese</keyword>
<keyword evidence="5" id="KW-0460">Magnesium</keyword>
<evidence type="ECO:0000256" key="5">
    <source>
        <dbReference type="ARBA" id="ARBA00022842"/>
    </source>
</evidence>
<dbReference type="PANTHER" id="PTHR12318">
    <property type="entry name" value="TESTOSTERONE-REGULATED PROTEIN RP2"/>
    <property type="match status" value="1"/>
</dbReference>
<gene>
    <name evidence="9" type="ORF">FHU32_001584</name>
</gene>
<feature type="compositionally biased region" description="Gly residues" evidence="7">
    <location>
        <begin position="38"/>
        <end position="54"/>
    </location>
</feature>
<reference evidence="9" key="1">
    <citation type="submission" date="2020-08" db="EMBL/GenBank/DDBJ databases">
        <title>Sequencing the genomes of 1000 actinobacteria strains.</title>
        <authorList>
            <person name="Klenk H.-P."/>
        </authorList>
    </citation>
    <scope>NUCLEOTIDE SEQUENCE</scope>
    <source>
        <strain evidence="9">DSM 20582</strain>
    </source>
</reference>
<dbReference type="PANTHER" id="PTHR12318:SF0">
    <property type="entry name" value="ACYL-COENZYME A DIPHOSPHATASE NUDT19"/>
    <property type="match status" value="1"/>
</dbReference>
<dbReference type="SUPFAM" id="SSF55811">
    <property type="entry name" value="Nudix"/>
    <property type="match status" value="1"/>
</dbReference>
<evidence type="ECO:0000256" key="3">
    <source>
        <dbReference type="ARBA" id="ARBA00022723"/>
    </source>
</evidence>
<comment type="caution">
    <text evidence="9">The sequence shown here is derived from an EMBL/GenBank/DDBJ whole genome shotgun (WGS) entry which is preliminary data.</text>
</comment>
<feature type="domain" description="Nudix hydrolase" evidence="8">
    <location>
        <begin position="59"/>
        <end position="271"/>
    </location>
</feature>
<evidence type="ECO:0000256" key="7">
    <source>
        <dbReference type="SAM" id="MobiDB-lite"/>
    </source>
</evidence>
<dbReference type="CDD" id="cd18870">
    <property type="entry name" value="NUDIX_AcylCoAdiphos_Nudt19"/>
    <property type="match status" value="1"/>
</dbReference>
<feature type="compositionally biased region" description="Low complexity" evidence="7">
    <location>
        <begin position="15"/>
        <end position="30"/>
    </location>
</feature>
<sequence>MDDGRGTPGGDDAGVDGADTTGAVDTPGAADRTDTAGAGDGAGGAVGRRPGGLLGPVAPRHASTVILLRDTLSGPEVYVQERASTMRFCADMTVFPGGGVDSRDLPGDVDGDGRDSPDIRWRGPDVDWWAERLGTTPDMSRALVCAAVRETFEETGTLLAGHAGGGVVAETAPYREERALLENHRLAFTDFMDRHDLVLRTDLLRPWANWVTPEEQPIRYDTAFFVARLPEGQDTSGDTREATSTGWFRPSTLLDGWRSRKIYLMPPTWAQLKLLDTFRTVPEIMDFAAGLRVDPVREEPVDEPYMAEYYLLETRMYGYPNRVFAPGMKFAVDPAHLPPDPFAE</sequence>
<evidence type="ECO:0000256" key="4">
    <source>
        <dbReference type="ARBA" id="ARBA00022801"/>
    </source>
</evidence>
<dbReference type="InterPro" id="IPR039121">
    <property type="entry name" value="NUDT19"/>
</dbReference>
<evidence type="ECO:0000256" key="6">
    <source>
        <dbReference type="ARBA" id="ARBA00023211"/>
    </source>
</evidence>
<comment type="cofactor">
    <cofactor evidence="2">
        <name>Mg(2+)</name>
        <dbReference type="ChEBI" id="CHEBI:18420"/>
    </cofactor>
</comment>
<name>A0A8H9YCY3_9CORY</name>
<feature type="compositionally biased region" description="Gly residues" evidence="7">
    <location>
        <begin position="1"/>
        <end position="12"/>
    </location>
</feature>
<accession>A0A8H9YCY3</accession>
<proteinExistence type="predicted"/>
<evidence type="ECO:0000313" key="9">
    <source>
        <dbReference type="EMBL" id="MBB3116349.1"/>
    </source>
</evidence>
<dbReference type="Proteomes" id="UP000612712">
    <property type="component" value="Unassembled WGS sequence"/>
</dbReference>
<dbReference type="RefSeq" id="WP_010266618.1">
    <property type="nucleotide sequence ID" value="NZ_AENJ01000091.1"/>
</dbReference>
<comment type="cofactor">
    <cofactor evidence="1">
        <name>Mn(2+)</name>
        <dbReference type="ChEBI" id="CHEBI:29035"/>
    </cofactor>
</comment>
<evidence type="ECO:0000259" key="8">
    <source>
        <dbReference type="PROSITE" id="PS51462"/>
    </source>
</evidence>
<dbReference type="InterPro" id="IPR000086">
    <property type="entry name" value="NUDIX_hydrolase_dom"/>
</dbReference>
<keyword evidence="3" id="KW-0479">Metal-binding</keyword>
<dbReference type="InterPro" id="IPR015797">
    <property type="entry name" value="NUDIX_hydrolase-like_dom_sf"/>
</dbReference>
<dbReference type="AlphaFoldDB" id="A0A8H9YCY3"/>
<evidence type="ECO:0000313" key="10">
    <source>
        <dbReference type="Proteomes" id="UP000612712"/>
    </source>
</evidence>
<keyword evidence="4" id="KW-0378">Hydrolase</keyword>
<dbReference type="GO" id="GO:0016818">
    <property type="term" value="F:hydrolase activity, acting on acid anhydrides, in phosphorus-containing anhydrides"/>
    <property type="evidence" value="ECO:0007669"/>
    <property type="project" value="InterPro"/>
</dbReference>
<organism evidence="9 10">
    <name type="scientific">Corynebacterium bovis DSM 20582 = CIP 54.80</name>
    <dbReference type="NCBI Taxonomy" id="927655"/>
    <lineage>
        <taxon>Bacteria</taxon>
        <taxon>Bacillati</taxon>
        <taxon>Actinomycetota</taxon>
        <taxon>Actinomycetes</taxon>
        <taxon>Mycobacteriales</taxon>
        <taxon>Corynebacteriaceae</taxon>
        <taxon>Corynebacterium</taxon>
    </lineage>
</organism>
<dbReference type="Gene3D" id="3.90.79.10">
    <property type="entry name" value="Nucleoside Triphosphate Pyrophosphohydrolase"/>
    <property type="match status" value="1"/>
</dbReference>
<evidence type="ECO:0000256" key="2">
    <source>
        <dbReference type="ARBA" id="ARBA00001946"/>
    </source>
</evidence>